<dbReference type="Proteomes" id="UP001579974">
    <property type="component" value="Unassembled WGS sequence"/>
</dbReference>
<comment type="caution">
    <text evidence="10">The sequence shown here is derived from an EMBL/GenBank/DDBJ whole genome shotgun (WGS) entry which is preliminary data.</text>
</comment>
<keyword evidence="4" id="KW-1003">Cell membrane</keyword>
<feature type="transmembrane region" description="Helical" evidence="8">
    <location>
        <begin position="86"/>
        <end position="107"/>
    </location>
</feature>
<dbReference type="InterPro" id="IPR005829">
    <property type="entry name" value="Sugar_transporter_CS"/>
</dbReference>
<feature type="transmembrane region" description="Helical" evidence="8">
    <location>
        <begin position="447"/>
        <end position="468"/>
    </location>
</feature>
<feature type="transmembrane region" description="Helical" evidence="8">
    <location>
        <begin position="311"/>
        <end position="332"/>
    </location>
</feature>
<evidence type="ECO:0000313" key="11">
    <source>
        <dbReference type="Proteomes" id="UP001579974"/>
    </source>
</evidence>
<feature type="transmembrane region" description="Helical" evidence="8">
    <location>
        <begin position="231"/>
        <end position="255"/>
    </location>
</feature>
<evidence type="ECO:0000313" key="10">
    <source>
        <dbReference type="EMBL" id="MFB5191824.1"/>
    </source>
</evidence>
<keyword evidence="3" id="KW-0813">Transport</keyword>
<proteinExistence type="inferred from homology"/>
<dbReference type="EMBL" id="JBDXSU010000014">
    <property type="protein sequence ID" value="MFB5191824.1"/>
    <property type="molecule type" value="Genomic_DNA"/>
</dbReference>
<feature type="transmembrane region" description="Helical" evidence="8">
    <location>
        <begin position="16"/>
        <end position="43"/>
    </location>
</feature>
<dbReference type="InterPro" id="IPR036259">
    <property type="entry name" value="MFS_trans_sf"/>
</dbReference>
<dbReference type="InterPro" id="IPR020846">
    <property type="entry name" value="MFS_dom"/>
</dbReference>
<reference evidence="10 11" key="1">
    <citation type="journal article" date="2024" name="Int. J. Mol. Sci.">
        <title>Exploration of Alicyclobacillus spp. Genome in Search of Antibiotic Resistance.</title>
        <authorList>
            <person name="Bucka-Kolendo J."/>
            <person name="Kiousi D.E."/>
            <person name="Dekowska A."/>
            <person name="Mikolajczuk-Szczyrba A."/>
            <person name="Karadedos D.M."/>
            <person name="Michael P."/>
            <person name="Galanis A."/>
            <person name="Sokolowska B."/>
        </authorList>
    </citation>
    <scope>NUCLEOTIDE SEQUENCE [LARGE SCALE GENOMIC DNA]</scope>
    <source>
        <strain evidence="10 11">KKP 3000</strain>
    </source>
</reference>
<evidence type="ECO:0000256" key="8">
    <source>
        <dbReference type="SAM" id="Phobius"/>
    </source>
</evidence>
<feature type="domain" description="Major facilitator superfamily (MFS) profile" evidence="9">
    <location>
        <begin position="20"/>
        <end position="474"/>
    </location>
</feature>
<dbReference type="PRINTS" id="PR01036">
    <property type="entry name" value="TCRTETB"/>
</dbReference>
<dbReference type="PANTHER" id="PTHR42718:SF9">
    <property type="entry name" value="MAJOR FACILITATOR SUPERFAMILY MULTIDRUG TRANSPORTER MFSC"/>
    <property type="match status" value="1"/>
</dbReference>
<feature type="transmembrane region" description="Helical" evidence="8">
    <location>
        <begin position="174"/>
        <end position="194"/>
    </location>
</feature>
<keyword evidence="11" id="KW-1185">Reference proteome</keyword>
<dbReference type="PROSITE" id="PS50850">
    <property type="entry name" value="MFS"/>
    <property type="match status" value="1"/>
</dbReference>
<feature type="transmembrane region" description="Helical" evidence="8">
    <location>
        <begin position="339"/>
        <end position="358"/>
    </location>
</feature>
<feature type="transmembrane region" description="Helical" evidence="8">
    <location>
        <begin position="149"/>
        <end position="168"/>
    </location>
</feature>
<dbReference type="Gene3D" id="1.20.1250.20">
    <property type="entry name" value="MFS general substrate transporter like domains"/>
    <property type="match status" value="1"/>
</dbReference>
<dbReference type="InterPro" id="IPR011701">
    <property type="entry name" value="MFS"/>
</dbReference>
<evidence type="ECO:0000259" key="9">
    <source>
        <dbReference type="PROSITE" id="PS50850"/>
    </source>
</evidence>
<feature type="transmembrane region" description="Helical" evidence="8">
    <location>
        <begin position="206"/>
        <end position="225"/>
    </location>
</feature>
<dbReference type="InterPro" id="IPR004638">
    <property type="entry name" value="EmrB-like"/>
</dbReference>
<evidence type="ECO:0000256" key="7">
    <source>
        <dbReference type="ARBA" id="ARBA00023136"/>
    </source>
</evidence>
<evidence type="ECO:0000256" key="1">
    <source>
        <dbReference type="ARBA" id="ARBA00004651"/>
    </source>
</evidence>
<dbReference type="CDD" id="cd17321">
    <property type="entry name" value="MFS_MMR_MDR_like"/>
    <property type="match status" value="1"/>
</dbReference>
<organism evidence="10 11">
    <name type="scientific">Alicyclobacillus fastidiosus</name>
    <dbReference type="NCBI Taxonomy" id="392011"/>
    <lineage>
        <taxon>Bacteria</taxon>
        <taxon>Bacillati</taxon>
        <taxon>Bacillota</taxon>
        <taxon>Bacilli</taxon>
        <taxon>Bacillales</taxon>
        <taxon>Alicyclobacillaceae</taxon>
        <taxon>Alicyclobacillus</taxon>
    </lineage>
</organism>
<evidence type="ECO:0000256" key="5">
    <source>
        <dbReference type="ARBA" id="ARBA00022692"/>
    </source>
</evidence>
<evidence type="ECO:0000256" key="3">
    <source>
        <dbReference type="ARBA" id="ARBA00022448"/>
    </source>
</evidence>
<dbReference type="Gene3D" id="1.20.1720.10">
    <property type="entry name" value="Multidrug resistance protein D"/>
    <property type="match status" value="1"/>
</dbReference>
<feature type="transmembrane region" description="Helical" evidence="8">
    <location>
        <begin position="364"/>
        <end position="384"/>
    </location>
</feature>
<comment type="similarity">
    <text evidence="2">Belongs to the major facilitator superfamily. EmrB family.</text>
</comment>
<accession>A0ABV5AHQ8</accession>
<feature type="transmembrane region" description="Helical" evidence="8">
    <location>
        <begin position="55"/>
        <end position="74"/>
    </location>
</feature>
<feature type="transmembrane region" description="Helical" evidence="8">
    <location>
        <begin position="275"/>
        <end position="299"/>
    </location>
</feature>
<sequence>MGTQLPSTFMCNKKGYHWFVVATVCIGAFMAALDSSIVNIALPVMKRDFHTHMRIIEWVSLTYLLTLAAFIVPLSRLSDMFGRRWMYSFGFFVFIVGSFLCGFAPSLRVLFVARSLQAVGASMLQANSVSIITASTPANDRGKAIGIQASAQGIGLSLGPLIGGALITLLGWRWIFYVNVPVGVIGTILGILMLPAGEEHKEHEKFDLFGSLILAPILVAVIYVLNVGEQVGWAAPISITCYGVIMFGLVGFVLIEGHVQYPLIDLSLFRNRTFIYGNTVVTLSFAVMYGVMFLAPFYLDNVHKVSALNSGLFLMVIPIGMAVLTPISGIITDKLDAKLSIVAGASIIVIGAVILSVFTEKYIAAVFAVGLFFIGCGMGMFTPANNSNVMASVPHDRLSIGGGMLNMSRTLGMGLGVALGGLTYQLFLRTYGVVIENSATVVQMIPAFRDSFIVLAVLTGVIVVLVSITSRQQGTTQ</sequence>
<feature type="transmembrane region" description="Helical" evidence="8">
    <location>
        <begin position="405"/>
        <end position="427"/>
    </location>
</feature>
<dbReference type="Pfam" id="PF07690">
    <property type="entry name" value="MFS_1"/>
    <property type="match status" value="1"/>
</dbReference>
<protein>
    <submittedName>
        <fullName evidence="10">MFS transporter</fullName>
    </submittedName>
</protein>
<dbReference type="SUPFAM" id="SSF103473">
    <property type="entry name" value="MFS general substrate transporter"/>
    <property type="match status" value="1"/>
</dbReference>
<dbReference type="PANTHER" id="PTHR42718">
    <property type="entry name" value="MAJOR FACILITATOR SUPERFAMILY MULTIDRUG TRANSPORTER MFSC"/>
    <property type="match status" value="1"/>
</dbReference>
<evidence type="ECO:0000256" key="4">
    <source>
        <dbReference type="ARBA" id="ARBA00022475"/>
    </source>
</evidence>
<name>A0ABV5AHQ8_9BACL</name>
<dbReference type="NCBIfam" id="TIGR00711">
    <property type="entry name" value="efflux_EmrB"/>
    <property type="match status" value="1"/>
</dbReference>
<evidence type="ECO:0000256" key="2">
    <source>
        <dbReference type="ARBA" id="ARBA00008537"/>
    </source>
</evidence>
<keyword evidence="5 8" id="KW-0812">Transmembrane</keyword>
<dbReference type="RefSeq" id="WP_275476465.1">
    <property type="nucleotide sequence ID" value="NZ_CP162940.1"/>
</dbReference>
<keyword evidence="7 8" id="KW-0472">Membrane</keyword>
<comment type="subcellular location">
    <subcellularLocation>
        <location evidence="1">Cell membrane</location>
        <topology evidence="1">Multi-pass membrane protein</topology>
    </subcellularLocation>
</comment>
<evidence type="ECO:0000256" key="6">
    <source>
        <dbReference type="ARBA" id="ARBA00022989"/>
    </source>
</evidence>
<keyword evidence="6 8" id="KW-1133">Transmembrane helix</keyword>
<gene>
    <name evidence="10" type="ORF">KKP3000_000608</name>
</gene>
<dbReference type="PROSITE" id="PS00216">
    <property type="entry name" value="SUGAR_TRANSPORT_1"/>
    <property type="match status" value="1"/>
</dbReference>